<keyword evidence="5" id="KW-0472">Membrane</keyword>
<dbReference type="PANTHER" id="PTHR12383:SF16">
    <property type="entry name" value="MITOCHONDRIAL INNER MEMBRANE PROTEASE SUBUNIT 1"/>
    <property type="match status" value="1"/>
</dbReference>
<evidence type="ECO:0000256" key="1">
    <source>
        <dbReference type="ARBA" id="ARBA00004273"/>
    </source>
</evidence>
<keyword evidence="3" id="KW-0378">Hydrolase</keyword>
<evidence type="ECO:0000313" key="9">
    <source>
        <dbReference type="EMBL" id="KAF5377689.1"/>
    </source>
</evidence>
<dbReference type="InterPro" id="IPR036286">
    <property type="entry name" value="LexA/Signal_pep-like_sf"/>
</dbReference>
<comment type="subcellular location">
    <subcellularLocation>
        <location evidence="1">Mitochondrion inner membrane</location>
    </subcellularLocation>
</comment>
<dbReference type="GO" id="GO:0004252">
    <property type="term" value="F:serine-type endopeptidase activity"/>
    <property type="evidence" value="ECO:0007669"/>
    <property type="project" value="InterPro"/>
</dbReference>
<dbReference type="PROSITE" id="PS00761">
    <property type="entry name" value="SPASE_I_3"/>
    <property type="match status" value="1"/>
</dbReference>
<feature type="active site" evidence="7">
    <location>
        <position position="57"/>
    </location>
</feature>
<dbReference type="CDD" id="cd06530">
    <property type="entry name" value="S26_SPase_I"/>
    <property type="match status" value="1"/>
</dbReference>
<dbReference type="AlphaFoldDB" id="A0A8H5H6K2"/>
<dbReference type="InterPro" id="IPR019533">
    <property type="entry name" value="Peptidase_S26"/>
</dbReference>
<evidence type="ECO:0000259" key="8">
    <source>
        <dbReference type="Pfam" id="PF10502"/>
    </source>
</evidence>
<accession>A0A8H5H6K2</accession>
<dbReference type="Gene3D" id="2.10.109.10">
    <property type="entry name" value="Umud Fragment, subunit A"/>
    <property type="match status" value="1"/>
</dbReference>
<name>A0A8H5H6K2_9AGAR</name>
<dbReference type="OrthoDB" id="308440at2759"/>
<sequence>MSLHRWSPRWLSNFRSASWKDRGIYTGKTCLHLLNLACAIHLISEYIGRPSTMTGPSMLPTLAHDGELVIEDRLSVRLFPERISRGDIVILQSPLEPGRIICKRILGMPGDIVCVDPTGVLAPSTEHVIVPKGHVWISGDNAAYSRDSREYGPVSMSLIQGRLFARIWPLQKATIFRNPATSLD</sequence>
<keyword evidence="10" id="KW-1185">Reference proteome</keyword>
<dbReference type="GO" id="GO:0042720">
    <property type="term" value="C:mitochondrial inner membrane peptidase complex"/>
    <property type="evidence" value="ECO:0007669"/>
    <property type="project" value="TreeGrafter"/>
</dbReference>
<evidence type="ECO:0000256" key="7">
    <source>
        <dbReference type="PIRSR" id="PIRSR600223-1"/>
    </source>
</evidence>
<proteinExistence type="inferred from homology"/>
<dbReference type="PROSITE" id="PS00760">
    <property type="entry name" value="SPASE_I_2"/>
    <property type="match status" value="1"/>
</dbReference>
<feature type="active site" evidence="7">
    <location>
        <position position="103"/>
    </location>
</feature>
<evidence type="ECO:0000256" key="3">
    <source>
        <dbReference type="ARBA" id="ARBA00022801"/>
    </source>
</evidence>
<feature type="domain" description="Peptidase S26" evidence="8">
    <location>
        <begin position="33"/>
        <end position="116"/>
    </location>
</feature>
<dbReference type="GO" id="GO:0006627">
    <property type="term" value="P:protein processing involved in protein targeting to mitochondrion"/>
    <property type="evidence" value="ECO:0007669"/>
    <property type="project" value="TreeGrafter"/>
</dbReference>
<dbReference type="InterPro" id="IPR000223">
    <property type="entry name" value="Pept_S26A_signal_pept_1"/>
</dbReference>
<comment type="similarity">
    <text evidence="6">Belongs to the peptidase S26 family. IMP1 subfamily.</text>
</comment>
<evidence type="ECO:0000256" key="4">
    <source>
        <dbReference type="ARBA" id="ARBA00023128"/>
    </source>
</evidence>
<dbReference type="SUPFAM" id="SSF51306">
    <property type="entry name" value="LexA/Signal peptidase"/>
    <property type="match status" value="1"/>
</dbReference>
<protein>
    <recommendedName>
        <fullName evidence="8">Peptidase S26 domain-containing protein</fullName>
    </recommendedName>
</protein>
<organism evidence="9 10">
    <name type="scientific">Tricholomella constricta</name>
    <dbReference type="NCBI Taxonomy" id="117010"/>
    <lineage>
        <taxon>Eukaryota</taxon>
        <taxon>Fungi</taxon>
        <taxon>Dikarya</taxon>
        <taxon>Basidiomycota</taxon>
        <taxon>Agaricomycotina</taxon>
        <taxon>Agaricomycetes</taxon>
        <taxon>Agaricomycetidae</taxon>
        <taxon>Agaricales</taxon>
        <taxon>Tricholomatineae</taxon>
        <taxon>Lyophyllaceae</taxon>
        <taxon>Tricholomella</taxon>
    </lineage>
</organism>
<dbReference type="Proteomes" id="UP000565441">
    <property type="component" value="Unassembled WGS sequence"/>
</dbReference>
<dbReference type="GO" id="GO:0006465">
    <property type="term" value="P:signal peptide processing"/>
    <property type="evidence" value="ECO:0007669"/>
    <property type="project" value="InterPro"/>
</dbReference>
<evidence type="ECO:0000313" key="10">
    <source>
        <dbReference type="Proteomes" id="UP000565441"/>
    </source>
</evidence>
<gene>
    <name evidence="9" type="ORF">D9615_005235</name>
</gene>
<dbReference type="PANTHER" id="PTHR12383">
    <property type="entry name" value="PROTEASE FAMILY S26 MITOCHONDRIAL INNER MEMBRANE PROTEASE-RELATED"/>
    <property type="match status" value="1"/>
</dbReference>
<evidence type="ECO:0000256" key="6">
    <source>
        <dbReference type="ARBA" id="ARBA00038445"/>
    </source>
</evidence>
<dbReference type="EMBL" id="JAACJP010000023">
    <property type="protein sequence ID" value="KAF5377689.1"/>
    <property type="molecule type" value="Genomic_DNA"/>
</dbReference>
<dbReference type="PRINTS" id="PR00727">
    <property type="entry name" value="LEADERPTASE"/>
</dbReference>
<dbReference type="Pfam" id="PF10502">
    <property type="entry name" value="Peptidase_S26"/>
    <property type="match status" value="2"/>
</dbReference>
<dbReference type="InterPro" id="IPR052064">
    <property type="entry name" value="Mito_IMP1_subunit"/>
</dbReference>
<dbReference type="InterPro" id="IPR019758">
    <property type="entry name" value="Pept_S26A_signal_pept_1_CS"/>
</dbReference>
<reference evidence="9 10" key="1">
    <citation type="journal article" date="2020" name="ISME J.">
        <title>Uncovering the hidden diversity of litter-decomposition mechanisms in mushroom-forming fungi.</title>
        <authorList>
            <person name="Floudas D."/>
            <person name="Bentzer J."/>
            <person name="Ahren D."/>
            <person name="Johansson T."/>
            <person name="Persson P."/>
            <person name="Tunlid A."/>
        </authorList>
    </citation>
    <scope>NUCLEOTIDE SEQUENCE [LARGE SCALE GENOMIC DNA]</scope>
    <source>
        <strain evidence="9 10">CBS 661.87</strain>
    </source>
</reference>
<evidence type="ECO:0000256" key="2">
    <source>
        <dbReference type="ARBA" id="ARBA00022792"/>
    </source>
</evidence>
<comment type="caution">
    <text evidence="9">The sequence shown here is derived from an EMBL/GenBank/DDBJ whole genome shotgun (WGS) entry which is preliminary data.</text>
</comment>
<feature type="domain" description="Peptidase S26" evidence="8">
    <location>
        <begin position="123"/>
        <end position="168"/>
    </location>
</feature>
<keyword evidence="2" id="KW-0999">Mitochondrion inner membrane</keyword>
<dbReference type="InterPro" id="IPR019757">
    <property type="entry name" value="Pept_S26A_signal_pept_1_Lys-AS"/>
</dbReference>
<keyword evidence="4" id="KW-0496">Mitochondrion</keyword>
<evidence type="ECO:0000256" key="5">
    <source>
        <dbReference type="ARBA" id="ARBA00023136"/>
    </source>
</evidence>